<comment type="caution">
    <text evidence="1">The sequence shown here is derived from an EMBL/GenBank/DDBJ whole genome shotgun (WGS) entry which is preliminary data.</text>
</comment>
<gene>
    <name evidence="1" type="ORF">ACAOBT_LOCUS16080</name>
</gene>
<proteinExistence type="predicted"/>
<evidence type="ECO:0000313" key="1">
    <source>
        <dbReference type="EMBL" id="CAH1984400.1"/>
    </source>
</evidence>
<dbReference type="Proteomes" id="UP001152888">
    <property type="component" value="Unassembled WGS sequence"/>
</dbReference>
<dbReference type="EMBL" id="CAKOFQ010006957">
    <property type="protein sequence ID" value="CAH1984400.1"/>
    <property type="molecule type" value="Genomic_DNA"/>
</dbReference>
<organism evidence="1 2">
    <name type="scientific">Acanthoscelides obtectus</name>
    <name type="common">Bean weevil</name>
    <name type="synonym">Bruchus obtectus</name>
    <dbReference type="NCBI Taxonomy" id="200917"/>
    <lineage>
        <taxon>Eukaryota</taxon>
        <taxon>Metazoa</taxon>
        <taxon>Ecdysozoa</taxon>
        <taxon>Arthropoda</taxon>
        <taxon>Hexapoda</taxon>
        <taxon>Insecta</taxon>
        <taxon>Pterygota</taxon>
        <taxon>Neoptera</taxon>
        <taxon>Endopterygota</taxon>
        <taxon>Coleoptera</taxon>
        <taxon>Polyphaga</taxon>
        <taxon>Cucujiformia</taxon>
        <taxon>Chrysomeloidea</taxon>
        <taxon>Chrysomelidae</taxon>
        <taxon>Bruchinae</taxon>
        <taxon>Bruchini</taxon>
        <taxon>Acanthoscelides</taxon>
    </lineage>
</organism>
<name>A0A9P0KZ02_ACAOB</name>
<keyword evidence="2" id="KW-1185">Reference proteome</keyword>
<protein>
    <recommendedName>
        <fullName evidence="3">PiggyBac transposable element-derived protein domain-containing protein</fullName>
    </recommendedName>
</protein>
<dbReference type="AlphaFoldDB" id="A0A9P0KZ02"/>
<accession>A0A9P0KZ02</accession>
<evidence type="ECO:0008006" key="3">
    <source>
        <dbReference type="Google" id="ProtNLM"/>
    </source>
</evidence>
<evidence type="ECO:0000313" key="2">
    <source>
        <dbReference type="Proteomes" id="UP001152888"/>
    </source>
</evidence>
<dbReference type="OrthoDB" id="6771557at2759"/>
<reference evidence="1" key="1">
    <citation type="submission" date="2022-03" db="EMBL/GenBank/DDBJ databases">
        <authorList>
            <person name="Sayadi A."/>
        </authorList>
    </citation>
    <scope>NUCLEOTIDE SEQUENCE</scope>
</reference>
<sequence length="61" mass="7208">MSSYHTAVRKTLKWYRKVMFELLLGTTVVNSWIVHNMVSDTKLSIMEFRTQLAKYLVIEQA</sequence>